<sequence length="33" mass="3756">MEPRRRHRCTSGVLPVGRHHSSIAAFYHQGIAQ</sequence>
<protein>
    <submittedName>
        <fullName evidence="1">Uncharacterized protein</fullName>
    </submittedName>
</protein>
<dbReference type="EMBL" id="GBRH01226667">
    <property type="protein sequence ID" value="JAD71228.1"/>
    <property type="molecule type" value="Transcribed_RNA"/>
</dbReference>
<organism evidence="1">
    <name type="scientific">Arundo donax</name>
    <name type="common">Giant reed</name>
    <name type="synonym">Donax arundinaceus</name>
    <dbReference type="NCBI Taxonomy" id="35708"/>
    <lineage>
        <taxon>Eukaryota</taxon>
        <taxon>Viridiplantae</taxon>
        <taxon>Streptophyta</taxon>
        <taxon>Embryophyta</taxon>
        <taxon>Tracheophyta</taxon>
        <taxon>Spermatophyta</taxon>
        <taxon>Magnoliopsida</taxon>
        <taxon>Liliopsida</taxon>
        <taxon>Poales</taxon>
        <taxon>Poaceae</taxon>
        <taxon>PACMAD clade</taxon>
        <taxon>Arundinoideae</taxon>
        <taxon>Arundineae</taxon>
        <taxon>Arundo</taxon>
    </lineage>
</organism>
<reference evidence="1" key="2">
    <citation type="journal article" date="2015" name="Data Brief">
        <title>Shoot transcriptome of the giant reed, Arundo donax.</title>
        <authorList>
            <person name="Barrero R.A."/>
            <person name="Guerrero F.D."/>
            <person name="Moolhuijzen P."/>
            <person name="Goolsby J.A."/>
            <person name="Tidwell J."/>
            <person name="Bellgard S.E."/>
            <person name="Bellgard M.I."/>
        </authorList>
    </citation>
    <scope>NUCLEOTIDE SEQUENCE</scope>
    <source>
        <tissue evidence="1">Shoot tissue taken approximately 20 cm above the soil surface</tissue>
    </source>
</reference>
<proteinExistence type="predicted"/>
<evidence type="ECO:0000313" key="1">
    <source>
        <dbReference type="EMBL" id="JAD71228.1"/>
    </source>
</evidence>
<dbReference type="AlphaFoldDB" id="A0A0A9C9U6"/>
<reference evidence="1" key="1">
    <citation type="submission" date="2014-09" db="EMBL/GenBank/DDBJ databases">
        <authorList>
            <person name="Magalhaes I.L.F."/>
            <person name="Oliveira U."/>
            <person name="Santos F.R."/>
            <person name="Vidigal T.H.D.A."/>
            <person name="Brescovit A.D."/>
            <person name="Santos A.J."/>
        </authorList>
    </citation>
    <scope>NUCLEOTIDE SEQUENCE</scope>
    <source>
        <tissue evidence="1">Shoot tissue taken approximately 20 cm above the soil surface</tissue>
    </source>
</reference>
<accession>A0A0A9C9U6</accession>
<name>A0A0A9C9U6_ARUDO</name>